<gene>
    <name evidence="5" type="ORF">QC761_110450</name>
</gene>
<feature type="region of interest" description="Disordered" evidence="3">
    <location>
        <begin position="214"/>
        <end position="365"/>
    </location>
</feature>
<feature type="compositionally biased region" description="Basic and acidic residues" evidence="3">
    <location>
        <begin position="53"/>
        <end position="64"/>
    </location>
</feature>
<dbReference type="Pfam" id="PF13865">
    <property type="entry name" value="FoP_duplication"/>
    <property type="match status" value="1"/>
</dbReference>
<reference evidence="5 6" key="1">
    <citation type="journal article" date="2023" name="bioRxiv">
        <title>High-quality genome assemblies of four members of thePodospora anserinaspecies complex.</title>
        <authorList>
            <person name="Ament-Velasquez S.L."/>
            <person name="Vogan A.A."/>
            <person name="Wallerman O."/>
            <person name="Hartmann F."/>
            <person name="Gautier V."/>
            <person name="Silar P."/>
            <person name="Giraud T."/>
            <person name="Johannesson H."/>
        </authorList>
    </citation>
    <scope>NUCLEOTIDE SEQUENCE [LARGE SCALE GENOMIC DNA]</scope>
    <source>
        <strain evidence="5 6">CBS 112042</strain>
    </source>
</reference>
<protein>
    <recommendedName>
        <fullName evidence="4">RRM domain-containing protein</fullName>
    </recommendedName>
</protein>
<dbReference type="SMART" id="SM00360">
    <property type="entry name" value="RRM"/>
    <property type="match status" value="1"/>
</dbReference>
<dbReference type="Proteomes" id="UP001322138">
    <property type="component" value="Unassembled WGS sequence"/>
</dbReference>
<accession>A0ABR0FYF6</accession>
<feature type="compositionally biased region" description="Low complexity" evidence="3">
    <location>
        <begin position="340"/>
        <end position="356"/>
    </location>
</feature>
<dbReference type="Gene3D" id="3.30.70.330">
    <property type="match status" value="1"/>
</dbReference>
<feature type="compositionally biased region" description="Basic and acidic residues" evidence="3">
    <location>
        <begin position="295"/>
        <end position="324"/>
    </location>
</feature>
<feature type="region of interest" description="Disordered" evidence="3">
    <location>
        <begin position="15"/>
        <end position="64"/>
    </location>
</feature>
<dbReference type="RefSeq" id="XP_062737455.1">
    <property type="nucleotide sequence ID" value="XM_062874337.1"/>
</dbReference>
<feature type="compositionally biased region" description="Gly residues" evidence="3">
    <location>
        <begin position="285"/>
        <end position="294"/>
    </location>
</feature>
<keyword evidence="6" id="KW-1185">Reference proteome</keyword>
<feature type="domain" description="RRM" evidence="4">
    <location>
        <begin position="141"/>
        <end position="218"/>
    </location>
</feature>
<dbReference type="EMBL" id="JAFFGZ010000001">
    <property type="protein sequence ID" value="KAK4648479.1"/>
    <property type="molecule type" value="Genomic_DNA"/>
</dbReference>
<proteinExistence type="predicted"/>
<name>A0ABR0FYF6_9PEZI</name>
<evidence type="ECO:0000256" key="2">
    <source>
        <dbReference type="PROSITE-ProRule" id="PRU00176"/>
    </source>
</evidence>
<dbReference type="InterPro" id="IPR012677">
    <property type="entry name" value="Nucleotide-bd_a/b_plait_sf"/>
</dbReference>
<sequence length="365" mass="40189">MERILDRSLDEILADRKQNNRGGNRGNRGGNSSNSRDGRLRRRDNNNNNNNDNRSDYPRDGVRKSFRDEAPRNLDTYFDPSALVKTQAGKLTDSAANGFMTDMRIMGAADLLREDETRTSTLGMAGYHGVFYFHVRDSRGSKIRVDNIHYELTQEELEGLFSSIGPLVKLEMKYDRAGRSEGTAFVTYQSSHDAAQAIKEFDGANAAGQPIRLAMMPTGPRRNPFDTAINPRPLAERITVPSGRSRSLSPHRQSDEEAARKGIDRYRPGASRSRSPMPPRRREGGGGGRRQGGGGRRERGGGKRDDGGRGGGEKSERRPKKTQEELDAEMEDYFGGGGAQQNDAAPAANGAAAQQQTDGDIDMIE</sequence>
<dbReference type="InterPro" id="IPR051229">
    <property type="entry name" value="ALYREF_mRNA_export"/>
</dbReference>
<evidence type="ECO:0000313" key="5">
    <source>
        <dbReference type="EMBL" id="KAK4648479.1"/>
    </source>
</evidence>
<dbReference type="GeneID" id="87893819"/>
<feature type="compositionally biased region" description="Polar residues" evidence="3">
    <location>
        <begin position="242"/>
        <end position="251"/>
    </location>
</feature>
<dbReference type="CDD" id="cd12418">
    <property type="entry name" value="RRM_Aly_REF_like"/>
    <property type="match status" value="1"/>
</dbReference>
<dbReference type="SMART" id="SM01218">
    <property type="entry name" value="FoP_duplication"/>
    <property type="match status" value="1"/>
</dbReference>
<keyword evidence="1 2" id="KW-0694">RNA-binding</keyword>
<evidence type="ECO:0000256" key="1">
    <source>
        <dbReference type="ARBA" id="ARBA00022884"/>
    </source>
</evidence>
<evidence type="ECO:0000313" key="6">
    <source>
        <dbReference type="Proteomes" id="UP001322138"/>
    </source>
</evidence>
<dbReference type="PANTHER" id="PTHR19965">
    <property type="entry name" value="RNA AND EXPORT FACTOR BINDING PROTEIN"/>
    <property type="match status" value="1"/>
</dbReference>
<dbReference type="Pfam" id="PF00076">
    <property type="entry name" value="RRM_1"/>
    <property type="match status" value="1"/>
</dbReference>
<evidence type="ECO:0000256" key="3">
    <source>
        <dbReference type="SAM" id="MobiDB-lite"/>
    </source>
</evidence>
<dbReference type="SUPFAM" id="SSF54928">
    <property type="entry name" value="RNA-binding domain, RBD"/>
    <property type="match status" value="1"/>
</dbReference>
<dbReference type="PANTHER" id="PTHR19965:SF82">
    <property type="entry name" value="THO COMPLEX SUBUNIT 4"/>
    <property type="match status" value="1"/>
</dbReference>
<organism evidence="5 6">
    <name type="scientific">Podospora bellae-mahoneyi</name>
    <dbReference type="NCBI Taxonomy" id="2093777"/>
    <lineage>
        <taxon>Eukaryota</taxon>
        <taxon>Fungi</taxon>
        <taxon>Dikarya</taxon>
        <taxon>Ascomycota</taxon>
        <taxon>Pezizomycotina</taxon>
        <taxon>Sordariomycetes</taxon>
        <taxon>Sordariomycetidae</taxon>
        <taxon>Sordariales</taxon>
        <taxon>Podosporaceae</taxon>
        <taxon>Podospora</taxon>
    </lineage>
</organism>
<dbReference type="InterPro" id="IPR025715">
    <property type="entry name" value="FoP_C"/>
</dbReference>
<comment type="caution">
    <text evidence="5">The sequence shown here is derived from an EMBL/GenBank/DDBJ whole genome shotgun (WGS) entry which is preliminary data.</text>
</comment>
<dbReference type="PROSITE" id="PS50102">
    <property type="entry name" value="RRM"/>
    <property type="match status" value="1"/>
</dbReference>
<feature type="compositionally biased region" description="Basic and acidic residues" evidence="3">
    <location>
        <begin position="252"/>
        <end position="267"/>
    </location>
</feature>
<dbReference type="InterPro" id="IPR000504">
    <property type="entry name" value="RRM_dom"/>
</dbReference>
<dbReference type="InterPro" id="IPR035979">
    <property type="entry name" value="RBD_domain_sf"/>
</dbReference>
<evidence type="ECO:0000259" key="4">
    <source>
        <dbReference type="PROSITE" id="PS50102"/>
    </source>
</evidence>